<dbReference type="InterPro" id="IPR036866">
    <property type="entry name" value="RibonucZ/Hydroxyglut_hydro"/>
</dbReference>
<dbReference type="SUPFAM" id="SSF56281">
    <property type="entry name" value="Metallo-hydrolase/oxidoreductase"/>
    <property type="match status" value="1"/>
</dbReference>
<dbReference type="RefSeq" id="WP_109016468.1">
    <property type="nucleotide sequence ID" value="NZ_BDOQ01000018.1"/>
</dbReference>
<dbReference type="Pfam" id="PF00753">
    <property type="entry name" value="Lactamase_B"/>
    <property type="match status" value="1"/>
</dbReference>
<feature type="domain" description="Metallo-beta-lactamase" evidence="3">
    <location>
        <begin position="55"/>
        <end position="238"/>
    </location>
</feature>
<comment type="caution">
    <text evidence="4">The sequence shown here is derived from an EMBL/GenBank/DDBJ whole genome shotgun (WGS) entry which is preliminary data.</text>
</comment>
<dbReference type="InterPro" id="IPR030829">
    <property type="entry name" value="SoxH-rel_PQQ_2"/>
</dbReference>
<feature type="signal peptide" evidence="2">
    <location>
        <begin position="1"/>
        <end position="21"/>
    </location>
</feature>
<sequence length="309" mass="34277">MQKYPKLATCCLGLICLIAFASARAEALAMEKVADGVYVHHGVHEELDEGYHGDICNIGFIVGKKGVAVVDSGGSYRVGMQLREAIRKVTDLPILYVINTHVHPDHIFGNAAFKADQPIFVGHAKLADAMELRKETYLRNNQAWLGEAFAGSEMIKPALAVASKQELDLGERTLSLQAWPPAHTSADLTVLDQKTGTLWTGDLLFVERTPSMDGDTLSWLKIIPDLEKLPAQLAIPGHGAVTKEWQAAMEKEKHYFEILLADIRSNIKQGISMEKTMETAAAGERTQWVLFDSVNRRNVNILYPKLEWE</sequence>
<dbReference type="SMART" id="SM00849">
    <property type="entry name" value="Lactamase_B"/>
    <property type="match status" value="1"/>
</dbReference>
<reference evidence="4 5" key="1">
    <citation type="journal article" date="2018" name="Environ. Microbiol.">
        <title>Isolation and genomic characterization of Novimethylophilus kurashikiensis gen. nov. sp. nov., a new lanthanide-dependent methylotrophic species of Methylophilaceae.</title>
        <authorList>
            <person name="Lv H."/>
            <person name="Sahin N."/>
            <person name="Tani A."/>
        </authorList>
    </citation>
    <scope>NUCLEOTIDE SEQUENCE [LARGE SCALE GENOMIC DNA]</scope>
    <source>
        <strain evidence="4 5">La2-4</strain>
    </source>
</reference>
<gene>
    <name evidence="4" type="ORF">NMK_2912</name>
</gene>
<dbReference type="Gene3D" id="3.60.15.10">
    <property type="entry name" value="Ribonuclease Z/Hydroxyacylglutathione hydrolase-like"/>
    <property type="match status" value="1"/>
</dbReference>
<accession>A0A2R5FBU3</accession>
<dbReference type="CDD" id="cd16282">
    <property type="entry name" value="metallo-hydrolase-like_MBL-fold"/>
    <property type="match status" value="1"/>
</dbReference>
<comment type="similarity">
    <text evidence="1">Belongs to the metallo-beta-lactamase superfamily. Class-B beta-lactamase family.</text>
</comment>
<dbReference type="AlphaFoldDB" id="A0A2R5FBU3"/>
<evidence type="ECO:0000256" key="1">
    <source>
        <dbReference type="ARBA" id="ARBA00005250"/>
    </source>
</evidence>
<proteinExistence type="inferred from homology"/>
<dbReference type="NCBIfam" id="TIGR04559">
    <property type="entry name" value="SoxH_rel_PQQ_2"/>
    <property type="match status" value="1"/>
</dbReference>
<dbReference type="PANTHER" id="PTHR42951:SF4">
    <property type="entry name" value="ACYL-COENZYME A THIOESTERASE MBLAC2"/>
    <property type="match status" value="1"/>
</dbReference>
<dbReference type="Proteomes" id="UP000245081">
    <property type="component" value="Unassembled WGS sequence"/>
</dbReference>
<evidence type="ECO:0000313" key="4">
    <source>
        <dbReference type="EMBL" id="GBG15309.1"/>
    </source>
</evidence>
<evidence type="ECO:0000313" key="5">
    <source>
        <dbReference type="Proteomes" id="UP000245081"/>
    </source>
</evidence>
<protein>
    <submittedName>
        <fullName evidence="4">Beta-lactamase</fullName>
    </submittedName>
</protein>
<dbReference type="GO" id="GO:0017001">
    <property type="term" value="P:antibiotic catabolic process"/>
    <property type="evidence" value="ECO:0007669"/>
    <property type="project" value="UniProtKB-ARBA"/>
</dbReference>
<evidence type="ECO:0000259" key="3">
    <source>
        <dbReference type="SMART" id="SM00849"/>
    </source>
</evidence>
<dbReference type="PANTHER" id="PTHR42951">
    <property type="entry name" value="METALLO-BETA-LACTAMASE DOMAIN-CONTAINING"/>
    <property type="match status" value="1"/>
</dbReference>
<feature type="chain" id="PRO_5015302217" evidence="2">
    <location>
        <begin position="22"/>
        <end position="309"/>
    </location>
</feature>
<dbReference type="InterPro" id="IPR050855">
    <property type="entry name" value="NDM-1-like"/>
</dbReference>
<dbReference type="OrthoDB" id="1273797at2"/>
<name>A0A2R5FBU3_9PROT</name>
<organism evidence="4 5">
    <name type="scientific">Novimethylophilus kurashikiensis</name>
    <dbReference type="NCBI Taxonomy" id="1825523"/>
    <lineage>
        <taxon>Bacteria</taxon>
        <taxon>Pseudomonadati</taxon>
        <taxon>Pseudomonadota</taxon>
        <taxon>Betaproteobacteria</taxon>
        <taxon>Nitrosomonadales</taxon>
        <taxon>Methylophilaceae</taxon>
        <taxon>Novimethylophilus</taxon>
    </lineage>
</organism>
<keyword evidence="2" id="KW-0732">Signal</keyword>
<keyword evidence="5" id="KW-1185">Reference proteome</keyword>
<evidence type="ECO:0000256" key="2">
    <source>
        <dbReference type="SAM" id="SignalP"/>
    </source>
</evidence>
<dbReference type="EMBL" id="BDOQ01000018">
    <property type="protein sequence ID" value="GBG15309.1"/>
    <property type="molecule type" value="Genomic_DNA"/>
</dbReference>
<dbReference type="InterPro" id="IPR001279">
    <property type="entry name" value="Metallo-B-lactamas"/>
</dbReference>